<dbReference type="InterPro" id="IPR013497">
    <property type="entry name" value="Topo_IA_cen"/>
</dbReference>
<dbReference type="SMART" id="SM00493">
    <property type="entry name" value="TOPRIM"/>
    <property type="match status" value="1"/>
</dbReference>
<dbReference type="GO" id="GO:0003677">
    <property type="term" value="F:DNA binding"/>
    <property type="evidence" value="ECO:0007669"/>
    <property type="project" value="UniProtKB-KW"/>
</dbReference>
<proteinExistence type="inferred from homology"/>
<dbReference type="InterPro" id="IPR013824">
    <property type="entry name" value="Topo_IA_cen_sub1"/>
</dbReference>
<keyword evidence="1" id="KW-0799">Topoisomerase</keyword>
<dbReference type="CDD" id="cd03362">
    <property type="entry name" value="TOPRIM_TopoIA_TopoIII"/>
    <property type="match status" value="1"/>
</dbReference>
<dbReference type="GO" id="GO:0003917">
    <property type="term" value="F:DNA topoisomerase type I (single strand cut, ATP-independent) activity"/>
    <property type="evidence" value="ECO:0007669"/>
    <property type="project" value="UniProtKB-EC"/>
</dbReference>
<feature type="domain" description="Topo IA-type catalytic" evidence="3">
    <location>
        <begin position="204"/>
        <end position="395"/>
    </location>
</feature>
<dbReference type="InterPro" id="IPR000380">
    <property type="entry name" value="Topo_IA"/>
</dbReference>
<dbReference type="Gene3D" id="1.10.460.10">
    <property type="entry name" value="Topoisomerase I, domain 2"/>
    <property type="match status" value="1"/>
</dbReference>
<dbReference type="InterPro" id="IPR023405">
    <property type="entry name" value="Topo_IA_core_domain"/>
</dbReference>
<dbReference type="EMBL" id="ACPB03014001">
    <property type="status" value="NOT_ANNOTATED_CDS"/>
    <property type="molecule type" value="Genomic_DNA"/>
</dbReference>
<evidence type="ECO:0000259" key="2">
    <source>
        <dbReference type="PROSITE" id="PS50880"/>
    </source>
</evidence>
<evidence type="ECO:0000259" key="3">
    <source>
        <dbReference type="PROSITE" id="PS52039"/>
    </source>
</evidence>
<sequence>MTGTLNGFQGDASTLKNPKLPCNKIMVTITYEFKMKYVLMVAEKPSLAASLASILSNGKHSSRKGSNGTCTVHEWAGHFDHSNVTFKMTSVCGHVMTLDFIGKYNNWDRVDPVELFSCTTEKKEASPKLKMPQFLAQEARGCEYLILWLDCDKEGENICFEVINAVQGTMKKPPYIMDVVYRAKFSAITEKEIKSAMLNLGKPNENEARSVDARQELDLRIGCAFTRFQTKFFQGKYGDLDASLISYGPCQTPTLGFCVKRHDDIQTFKPESYWVLQVNIKTSEGREATLSWERVRCFEKDITVMFLNLVKGVLNARVTSVVSKEKVKSRPQALNTVELMRVGSSGLGMGPHHVMQIAEKLYTQGFISYPRTETTQYPESFDLRLSPEKNKSYIQ</sequence>
<dbReference type="OMA" id="ACSTHEW"/>
<keyword evidence="1" id="KW-0413">Isomerase</keyword>
<comment type="similarity">
    <text evidence="1">Belongs to the type IA topoisomerase family.</text>
</comment>
<protein>
    <recommendedName>
        <fullName evidence="1">DNA topoisomerase</fullName>
        <ecNumber evidence="1">5.6.2.1</ecNumber>
    </recommendedName>
</protein>
<dbReference type="eggNOG" id="KOG1957">
    <property type="taxonomic scope" value="Eukaryota"/>
</dbReference>
<reference evidence="4" key="1">
    <citation type="submission" date="2015-05" db="UniProtKB">
        <authorList>
            <consortium name="EnsemblMetazoa"/>
        </authorList>
    </citation>
    <scope>IDENTIFICATION</scope>
</reference>
<feature type="domain" description="Toprim" evidence="2">
    <location>
        <begin position="37"/>
        <end position="184"/>
    </location>
</feature>
<dbReference type="GO" id="GO:0005634">
    <property type="term" value="C:nucleus"/>
    <property type="evidence" value="ECO:0007669"/>
    <property type="project" value="TreeGrafter"/>
</dbReference>
<dbReference type="Gene3D" id="1.10.290.10">
    <property type="entry name" value="Topoisomerase I, domain 4"/>
    <property type="match status" value="1"/>
</dbReference>
<accession>T1I8T1</accession>
<dbReference type="SMART" id="SM00436">
    <property type="entry name" value="TOP1Bc"/>
    <property type="match status" value="1"/>
</dbReference>
<dbReference type="Gene3D" id="3.40.50.140">
    <property type="match status" value="1"/>
</dbReference>
<dbReference type="InterPro" id="IPR023406">
    <property type="entry name" value="Topo_IA_AS"/>
</dbReference>
<keyword evidence="5" id="KW-1185">Reference proteome</keyword>
<dbReference type="PANTHER" id="PTHR11390">
    <property type="entry name" value="PROKARYOTIC DNA TOPOISOMERASE"/>
    <property type="match status" value="1"/>
</dbReference>
<name>T1I8T1_RHOPR</name>
<dbReference type="GO" id="GO:0006281">
    <property type="term" value="P:DNA repair"/>
    <property type="evidence" value="ECO:0007669"/>
    <property type="project" value="TreeGrafter"/>
</dbReference>
<dbReference type="PRINTS" id="PR00417">
    <property type="entry name" value="PRTPISMRASEI"/>
</dbReference>
<comment type="catalytic activity">
    <reaction evidence="1">
        <text>ATP-independent breakage of single-stranded DNA, followed by passage and rejoining.</text>
        <dbReference type="EC" id="5.6.2.1"/>
    </reaction>
</comment>
<dbReference type="AlphaFoldDB" id="T1I8T1"/>
<dbReference type="Pfam" id="PF01131">
    <property type="entry name" value="Topoisom_bac"/>
    <property type="match status" value="1"/>
</dbReference>
<dbReference type="EnsemblMetazoa" id="RPRC012703-RA">
    <property type="protein sequence ID" value="RPRC012703-PA"/>
    <property type="gene ID" value="RPRC012703"/>
</dbReference>
<dbReference type="InterPro" id="IPR013826">
    <property type="entry name" value="Topo_IA_cen_sub3"/>
</dbReference>
<dbReference type="Pfam" id="PF01751">
    <property type="entry name" value="Toprim"/>
    <property type="match status" value="1"/>
</dbReference>
<dbReference type="HOGENOM" id="CLU_002929_1_3_1"/>
<dbReference type="GO" id="GO:0006265">
    <property type="term" value="P:DNA topological change"/>
    <property type="evidence" value="ECO:0007669"/>
    <property type="project" value="InterPro"/>
</dbReference>
<dbReference type="InterPro" id="IPR034144">
    <property type="entry name" value="TOPRIM_TopoIII"/>
</dbReference>
<evidence type="ECO:0000256" key="1">
    <source>
        <dbReference type="RuleBase" id="RU362092"/>
    </source>
</evidence>
<dbReference type="FunFam" id="3.40.50.140:FF:000002">
    <property type="entry name" value="DNA topoisomerase"/>
    <property type="match status" value="1"/>
</dbReference>
<dbReference type="STRING" id="13249.T1I8T1"/>
<dbReference type="SUPFAM" id="SSF56712">
    <property type="entry name" value="Prokaryotic type I DNA topoisomerase"/>
    <property type="match status" value="1"/>
</dbReference>
<dbReference type="VEuPathDB" id="VectorBase:RPRC012703"/>
<dbReference type="EC" id="5.6.2.1" evidence="1"/>
<dbReference type="PANTHER" id="PTHR11390:SF20">
    <property type="entry name" value="DNA TOPOISOMERASE 3-BETA-1"/>
    <property type="match status" value="1"/>
</dbReference>
<dbReference type="Proteomes" id="UP000015103">
    <property type="component" value="Unassembled WGS sequence"/>
</dbReference>
<evidence type="ECO:0000313" key="5">
    <source>
        <dbReference type="Proteomes" id="UP000015103"/>
    </source>
</evidence>
<dbReference type="PROSITE" id="PS00396">
    <property type="entry name" value="TOPO_IA_1"/>
    <property type="match status" value="1"/>
</dbReference>
<dbReference type="InterPro" id="IPR003601">
    <property type="entry name" value="Topo_IA_2"/>
</dbReference>
<dbReference type="PROSITE" id="PS50880">
    <property type="entry name" value="TOPRIM"/>
    <property type="match status" value="1"/>
</dbReference>
<dbReference type="PROSITE" id="PS52039">
    <property type="entry name" value="TOPO_IA_2"/>
    <property type="match status" value="1"/>
</dbReference>
<dbReference type="InParanoid" id="T1I8T1"/>
<organism evidence="4 5">
    <name type="scientific">Rhodnius prolixus</name>
    <name type="common">Triatomid bug</name>
    <dbReference type="NCBI Taxonomy" id="13249"/>
    <lineage>
        <taxon>Eukaryota</taxon>
        <taxon>Metazoa</taxon>
        <taxon>Ecdysozoa</taxon>
        <taxon>Arthropoda</taxon>
        <taxon>Hexapoda</taxon>
        <taxon>Insecta</taxon>
        <taxon>Pterygota</taxon>
        <taxon>Neoptera</taxon>
        <taxon>Paraneoptera</taxon>
        <taxon>Hemiptera</taxon>
        <taxon>Heteroptera</taxon>
        <taxon>Panheteroptera</taxon>
        <taxon>Cimicomorpha</taxon>
        <taxon>Reduviidae</taxon>
        <taxon>Triatominae</taxon>
        <taxon>Rhodnius</taxon>
    </lineage>
</organism>
<keyword evidence="1" id="KW-0238">DNA-binding</keyword>
<dbReference type="InterPro" id="IPR006171">
    <property type="entry name" value="TOPRIM_dom"/>
</dbReference>
<evidence type="ECO:0000313" key="4">
    <source>
        <dbReference type="EnsemblMetazoa" id="RPRC012703-PA"/>
    </source>
</evidence>
<dbReference type="EMBL" id="ACPB03014000">
    <property type="status" value="NOT_ANNOTATED_CDS"/>
    <property type="molecule type" value="Genomic_DNA"/>
</dbReference>
<dbReference type="GO" id="GO:0006310">
    <property type="term" value="P:DNA recombination"/>
    <property type="evidence" value="ECO:0007669"/>
    <property type="project" value="TreeGrafter"/>
</dbReference>
<comment type="function">
    <text evidence="1">Introduces a single-strand break via transesterification at a target site in duplex DNA. Releases the supercoiling and torsional tension of DNA introduced during the DNA replication and transcription by transiently cleaving and rejoining one strand of the DNA duplex. The scissile phosphodiester is attacked by the catalytic tyrosine of the enzyme, resulting in the formation of a DNA-(5'-phosphotyrosyl)-enzyme intermediate and the expulsion of a 3'-OH DNA strand.</text>
</comment>